<reference evidence="2 3" key="2">
    <citation type="submission" date="2023-06" db="EMBL/GenBank/DDBJ databases">
        <authorList>
            <person name="Zeman M."/>
            <person name="Kubasova T."/>
            <person name="Jahodarova E."/>
            <person name="Nykrynova M."/>
            <person name="Rychlik I."/>
        </authorList>
    </citation>
    <scope>NUCLEOTIDE SEQUENCE [LARGE SCALE GENOMIC DNA]</scope>
    <source>
        <strain evidence="2 3">ET341</strain>
    </source>
</reference>
<protein>
    <recommendedName>
        <fullName evidence="4">DUF304 domain-containing protein</fullName>
    </recommendedName>
</protein>
<evidence type="ECO:0000313" key="2">
    <source>
        <dbReference type="EMBL" id="MDM8196114.1"/>
    </source>
</evidence>
<name>A0ABT7UIY2_9FIRM</name>
<evidence type="ECO:0008006" key="4">
    <source>
        <dbReference type="Google" id="ProtNLM"/>
    </source>
</evidence>
<reference evidence="3" key="1">
    <citation type="submission" date="2023-06" db="EMBL/GenBank/DDBJ databases">
        <title>Identification and characterization of horizontal gene transfer across gut microbiota members of farm animals based on homology search.</title>
        <authorList>
            <person name="Zeman M."/>
            <person name="Kubasova T."/>
            <person name="Jahodarova E."/>
            <person name="Nykrynova M."/>
            <person name="Rychlik I."/>
        </authorList>
    </citation>
    <scope>NUCLEOTIDE SEQUENCE [LARGE SCALE GENOMIC DNA]</scope>
    <source>
        <strain evidence="3">ET341</strain>
    </source>
</reference>
<keyword evidence="1" id="KW-1133">Transmembrane helix</keyword>
<dbReference type="Proteomes" id="UP001529275">
    <property type="component" value="Unassembled WGS sequence"/>
</dbReference>
<evidence type="ECO:0000313" key="3">
    <source>
        <dbReference type="Proteomes" id="UP001529275"/>
    </source>
</evidence>
<dbReference type="RefSeq" id="WP_129737363.1">
    <property type="nucleotide sequence ID" value="NZ_JAUDCK010000023.1"/>
</dbReference>
<accession>A0ABT7UIY2</accession>
<feature type="transmembrane region" description="Helical" evidence="1">
    <location>
        <begin position="98"/>
        <end position="118"/>
    </location>
</feature>
<dbReference type="EMBL" id="JAUDCK010000023">
    <property type="protein sequence ID" value="MDM8196114.1"/>
    <property type="molecule type" value="Genomic_DNA"/>
</dbReference>
<sequence>MKITGTKSYIQIEDDNGNIARFDGEVCFNDFYAWADSICWIKHQGEITDQDRIHLIYQATQYGKDHDIKILFFDNDNKVMFEAELGLKTEVYWAKNDLIFIAVILLSMIFPIVFIAMLDVVSSMFLFALSVGAIIFVSPFILWGISICRFQMIAKGDDITMRPVIGTSYTFPVTEITRVERKVKNVYGWQECVKIVIYIKNKKITLRRSMIGFDDMDAYLLRHVDHII</sequence>
<keyword evidence="1" id="KW-0812">Transmembrane</keyword>
<keyword evidence="1" id="KW-0472">Membrane</keyword>
<gene>
    <name evidence="2" type="ORF">QUV98_07285</name>
</gene>
<evidence type="ECO:0000256" key="1">
    <source>
        <dbReference type="SAM" id="Phobius"/>
    </source>
</evidence>
<comment type="caution">
    <text evidence="2">The sequence shown here is derived from an EMBL/GenBank/DDBJ whole genome shotgun (WGS) entry which is preliminary data.</text>
</comment>
<feature type="transmembrane region" description="Helical" evidence="1">
    <location>
        <begin position="124"/>
        <end position="145"/>
    </location>
</feature>
<organism evidence="2 3">
    <name type="scientific">Massilimicrobiota timonensis</name>
    <dbReference type="NCBI Taxonomy" id="1776392"/>
    <lineage>
        <taxon>Bacteria</taxon>
        <taxon>Bacillati</taxon>
        <taxon>Bacillota</taxon>
        <taxon>Erysipelotrichia</taxon>
        <taxon>Erysipelotrichales</taxon>
        <taxon>Erysipelotrichaceae</taxon>
        <taxon>Massilimicrobiota</taxon>
    </lineage>
</organism>
<proteinExistence type="predicted"/>
<keyword evidence="3" id="KW-1185">Reference proteome</keyword>